<gene>
    <name evidence="3" type="ORF">J0M35_18750</name>
</gene>
<comment type="caution">
    <text evidence="3">The sequence shown here is derived from an EMBL/GenBank/DDBJ whole genome shotgun (WGS) entry which is preliminary data.</text>
</comment>
<dbReference type="GO" id="GO:0004540">
    <property type="term" value="F:RNA nuclease activity"/>
    <property type="evidence" value="ECO:0007669"/>
    <property type="project" value="InterPro"/>
</dbReference>
<feature type="compositionally biased region" description="Basic residues" evidence="1">
    <location>
        <begin position="1"/>
        <end position="11"/>
    </location>
</feature>
<evidence type="ECO:0000259" key="2">
    <source>
        <dbReference type="SMART" id="SM00955"/>
    </source>
</evidence>
<dbReference type="InterPro" id="IPR012340">
    <property type="entry name" value="NA-bd_OB-fold"/>
</dbReference>
<feature type="region of interest" description="Disordered" evidence="1">
    <location>
        <begin position="1"/>
        <end position="26"/>
    </location>
</feature>
<dbReference type="Proteomes" id="UP000664277">
    <property type="component" value="Unassembled WGS sequence"/>
</dbReference>
<dbReference type="GO" id="GO:0006402">
    <property type="term" value="P:mRNA catabolic process"/>
    <property type="evidence" value="ECO:0007669"/>
    <property type="project" value="TreeGrafter"/>
</dbReference>
<dbReference type="PANTHER" id="PTHR23355">
    <property type="entry name" value="RIBONUCLEASE"/>
    <property type="match status" value="1"/>
</dbReference>
<dbReference type="GO" id="GO:0005829">
    <property type="term" value="C:cytosol"/>
    <property type="evidence" value="ECO:0007669"/>
    <property type="project" value="TreeGrafter"/>
</dbReference>
<dbReference type="InterPro" id="IPR040596">
    <property type="entry name" value="RNase_II_C_S1"/>
</dbReference>
<proteinExistence type="predicted"/>
<dbReference type="SMART" id="SM00955">
    <property type="entry name" value="RNB"/>
    <property type="match status" value="1"/>
</dbReference>
<dbReference type="EMBL" id="JAFLCK010000038">
    <property type="protein sequence ID" value="MBN8662416.1"/>
    <property type="molecule type" value="Genomic_DNA"/>
</dbReference>
<dbReference type="GO" id="GO:0003723">
    <property type="term" value="F:RNA binding"/>
    <property type="evidence" value="ECO:0007669"/>
    <property type="project" value="InterPro"/>
</dbReference>
<protein>
    <submittedName>
        <fullName evidence="3">RNB domain-containing ribonuclease</fullName>
    </submittedName>
</protein>
<name>A0A8J7PAE9_9BACT</name>
<dbReference type="AlphaFoldDB" id="A0A8J7PAE9"/>
<evidence type="ECO:0000313" key="4">
    <source>
        <dbReference type="Proteomes" id="UP000664277"/>
    </source>
</evidence>
<reference evidence="3" key="1">
    <citation type="submission" date="2021-02" db="EMBL/GenBank/DDBJ databases">
        <title>Genome-Resolved Metagenomics of a Microbial Community Performing Photosynthetic Biological Nutrient Removal.</title>
        <authorList>
            <person name="Mcdaniel E.A."/>
        </authorList>
    </citation>
    <scope>NUCLEOTIDE SEQUENCE</scope>
    <source>
        <strain evidence="3">UWPOB_OBS1</strain>
    </source>
</reference>
<evidence type="ECO:0000256" key="1">
    <source>
        <dbReference type="SAM" id="MobiDB-lite"/>
    </source>
</evidence>
<dbReference type="SUPFAM" id="SSF50249">
    <property type="entry name" value="Nucleic acid-binding proteins"/>
    <property type="match status" value="1"/>
</dbReference>
<dbReference type="PANTHER" id="PTHR23355:SF37">
    <property type="entry name" value="EXORIBONUCLEASE 2"/>
    <property type="match status" value="1"/>
</dbReference>
<sequence>MPRRRNRHHKNHQDSHPEPMLRSPKQDLRDRARLEMALNGMRSVFSEEARKQIRDLLHKFDNGDGLLTIGKKSATKDMRHLLWSSIDNPDSKDLDQIEYAERLSDGESRVYIAIADVDSFVPEKSPIDEAARQNTTSVYTGIINFPMLPDELSYDMTSLLPDVERLAMVYEMTVGRKGHVIESKVYRALVVNKAKLDYRSIGDWLDGKSSVPREVKKVAGLTEQILLQNHVKELIAELRQKHGSLFLRTVEARAVAVEGQVLDLELVEENPARDLIENLMIVANMAVSGYLDQKGYPSIKRVVRTPERWPKIVELAAFHREHLPQTPDARALQAFLLKMRDRDPLRFPDLSLRIVKLLGKGEYILDPPGENNPGHFALAVNDYTHSTAPNRRYVDLITQRLLKAAIDGQPCPYSEDELSDLALECTRKTSLAKKIERTMRKIAAASLLESQIGRTFDGIVTGVKDDEVYVRLLKPPAEGRIVEGGSGLDVGDEVRVKLLMVDETNAFIDFAYVRR</sequence>
<evidence type="ECO:0000313" key="3">
    <source>
        <dbReference type="EMBL" id="MBN8662416.1"/>
    </source>
</evidence>
<dbReference type="Pfam" id="PF00773">
    <property type="entry name" value="RNB"/>
    <property type="match status" value="1"/>
</dbReference>
<feature type="domain" description="RNB" evidence="2">
    <location>
        <begin position="75"/>
        <end position="408"/>
    </location>
</feature>
<organism evidence="3 4">
    <name type="scientific">Candidatus Obscuribacter phosphatis</name>
    <dbReference type="NCBI Taxonomy" id="1906157"/>
    <lineage>
        <taxon>Bacteria</taxon>
        <taxon>Bacillati</taxon>
        <taxon>Candidatus Melainabacteria</taxon>
        <taxon>Candidatus Obscuribacterales</taxon>
        <taxon>Candidatus Obscuribacteraceae</taxon>
        <taxon>Candidatus Obscuribacter</taxon>
    </lineage>
</organism>
<accession>A0A8J7PAE9</accession>
<dbReference type="InterPro" id="IPR050180">
    <property type="entry name" value="RNR_Ribonuclease"/>
</dbReference>
<dbReference type="Pfam" id="PF18614">
    <property type="entry name" value="RNase_II_C_S1"/>
    <property type="match status" value="1"/>
</dbReference>
<dbReference type="InterPro" id="IPR001900">
    <property type="entry name" value="RNase_II/R"/>
</dbReference>
<feature type="compositionally biased region" description="Basic and acidic residues" evidence="1">
    <location>
        <begin position="12"/>
        <end position="26"/>
    </location>
</feature>